<dbReference type="SUPFAM" id="SSF54523">
    <property type="entry name" value="Pili subunits"/>
    <property type="match status" value="1"/>
</dbReference>
<gene>
    <name evidence="2" type="ORF">F1189_08515</name>
</gene>
<protein>
    <submittedName>
        <fullName evidence="2">Type II secretion system protein</fullName>
    </submittedName>
</protein>
<dbReference type="EMBL" id="VWPK01000010">
    <property type="protein sequence ID" value="KAA5612768.1"/>
    <property type="molecule type" value="Genomic_DNA"/>
</dbReference>
<dbReference type="Proteomes" id="UP000325255">
    <property type="component" value="Unassembled WGS sequence"/>
</dbReference>
<dbReference type="AlphaFoldDB" id="A0A5M6IZJ1"/>
<keyword evidence="3" id="KW-1185">Reference proteome</keyword>
<evidence type="ECO:0000313" key="2">
    <source>
        <dbReference type="EMBL" id="KAA5612768.1"/>
    </source>
</evidence>
<keyword evidence="1" id="KW-1133">Transmembrane helix</keyword>
<accession>A0A5M6IZJ1</accession>
<feature type="transmembrane region" description="Helical" evidence="1">
    <location>
        <begin position="36"/>
        <end position="57"/>
    </location>
</feature>
<comment type="caution">
    <text evidence="2">The sequence shown here is derived from an EMBL/GenBank/DDBJ whole genome shotgun (WGS) entry which is preliminary data.</text>
</comment>
<dbReference type="RefSeq" id="WP_150040301.1">
    <property type="nucleotide sequence ID" value="NZ_OW485601.1"/>
</dbReference>
<sequence length="353" mass="37180">MRSLLDIARSGLRPNRAMLRKVNALRRRAGQSGFTLLELLVVVAILAAIAGTATIVLQDTDRRASAAAHVVIMDELKKGVNTFQVLNGGQLPNNWDSLLQTETAVTEGETATPSQLLSIMDDALRDGGDTSTTSSAFLKMIGLPAGVTEELNTAGITKMRVVQNAAVTPKDAKVDCSDLKRLINDTRDSTVASNIYMAPSSHGCGATYTLADGGNVAVWVGGQKRIFGSEAIELGGNEDTTTTTYGGVIAANGTAPGQRLLMAVGFGPDTTIFNGKIGGLTTVPVYRHVAKDDYNRFIGLIEIANTPETGTTSGTTTTYEWQAITPSLVAVVDGAGDTKDEELGEWDGTRSSL</sequence>
<keyword evidence="1" id="KW-0472">Membrane</keyword>
<keyword evidence="1" id="KW-0812">Transmembrane</keyword>
<name>A0A5M6IZJ1_9PROT</name>
<reference evidence="2 3" key="1">
    <citation type="submission" date="2019-09" db="EMBL/GenBank/DDBJ databases">
        <title>Genome sequence of Rhodovastum atsumiense, a diverse member of the Acetobacteraceae family of non-sulfur purple photosynthetic bacteria.</title>
        <authorList>
            <person name="Meyer T."/>
            <person name="Kyndt J."/>
        </authorList>
    </citation>
    <scope>NUCLEOTIDE SEQUENCE [LARGE SCALE GENOMIC DNA]</scope>
    <source>
        <strain evidence="2 3">DSM 21279</strain>
    </source>
</reference>
<organism evidence="2 3">
    <name type="scientific">Rhodovastum atsumiense</name>
    <dbReference type="NCBI Taxonomy" id="504468"/>
    <lineage>
        <taxon>Bacteria</taxon>
        <taxon>Pseudomonadati</taxon>
        <taxon>Pseudomonadota</taxon>
        <taxon>Alphaproteobacteria</taxon>
        <taxon>Acetobacterales</taxon>
        <taxon>Acetobacteraceae</taxon>
        <taxon>Rhodovastum</taxon>
    </lineage>
</organism>
<dbReference type="OrthoDB" id="9179742at2"/>
<dbReference type="InterPro" id="IPR045584">
    <property type="entry name" value="Pilin-like"/>
</dbReference>
<dbReference type="NCBIfam" id="TIGR02532">
    <property type="entry name" value="IV_pilin_GFxxxE"/>
    <property type="match status" value="1"/>
</dbReference>
<dbReference type="Pfam" id="PF07963">
    <property type="entry name" value="N_methyl"/>
    <property type="match status" value="1"/>
</dbReference>
<dbReference type="Gene3D" id="3.30.700.10">
    <property type="entry name" value="Glycoprotein, Type 4 Pilin"/>
    <property type="match status" value="1"/>
</dbReference>
<dbReference type="InterPro" id="IPR012902">
    <property type="entry name" value="N_methyl_site"/>
</dbReference>
<evidence type="ECO:0000313" key="3">
    <source>
        <dbReference type="Proteomes" id="UP000325255"/>
    </source>
</evidence>
<dbReference type="PROSITE" id="PS00409">
    <property type="entry name" value="PROKAR_NTER_METHYL"/>
    <property type="match status" value="1"/>
</dbReference>
<evidence type="ECO:0000256" key="1">
    <source>
        <dbReference type="SAM" id="Phobius"/>
    </source>
</evidence>
<proteinExistence type="predicted"/>